<name>A0A078AL60_STYLE</name>
<gene>
    <name evidence="1" type="primary">Contig7368.g7878</name>
    <name evidence="1" type="ORF">STYLEM_11649</name>
</gene>
<dbReference type="Proteomes" id="UP000039865">
    <property type="component" value="Unassembled WGS sequence"/>
</dbReference>
<organism evidence="1 2">
    <name type="scientific">Stylonychia lemnae</name>
    <name type="common">Ciliate</name>
    <dbReference type="NCBI Taxonomy" id="5949"/>
    <lineage>
        <taxon>Eukaryota</taxon>
        <taxon>Sar</taxon>
        <taxon>Alveolata</taxon>
        <taxon>Ciliophora</taxon>
        <taxon>Intramacronucleata</taxon>
        <taxon>Spirotrichea</taxon>
        <taxon>Stichotrichia</taxon>
        <taxon>Sporadotrichida</taxon>
        <taxon>Oxytrichidae</taxon>
        <taxon>Stylonychinae</taxon>
        <taxon>Stylonychia</taxon>
    </lineage>
</organism>
<evidence type="ECO:0000313" key="2">
    <source>
        <dbReference type="Proteomes" id="UP000039865"/>
    </source>
</evidence>
<keyword evidence="2" id="KW-1185">Reference proteome</keyword>
<evidence type="ECO:0000313" key="1">
    <source>
        <dbReference type="EMBL" id="CDW82616.1"/>
    </source>
</evidence>
<protein>
    <submittedName>
        <fullName evidence="1">Uncharacterized protein</fullName>
    </submittedName>
</protein>
<proteinExistence type="predicted"/>
<reference evidence="1 2" key="1">
    <citation type="submission" date="2014-06" db="EMBL/GenBank/DDBJ databases">
        <authorList>
            <person name="Swart Estienne"/>
        </authorList>
    </citation>
    <scope>NUCLEOTIDE SEQUENCE [LARGE SCALE GENOMIC DNA]</scope>
    <source>
        <strain evidence="1 2">130c</strain>
    </source>
</reference>
<sequence length="82" mass="9763">MFEFLKQQIQFNTKEIAWLEVIRVMQLFACKRYYLPRVHSSQLAVQSKQAMLLRSKEVSWVGDKKQPINLHGTKLKNQNGQW</sequence>
<dbReference type="EMBL" id="CCKQ01011075">
    <property type="protein sequence ID" value="CDW82616.1"/>
    <property type="molecule type" value="Genomic_DNA"/>
</dbReference>
<accession>A0A078AL60</accession>
<dbReference type="AlphaFoldDB" id="A0A078AL60"/>
<dbReference type="InParanoid" id="A0A078AL60"/>